<dbReference type="EMBL" id="BAAAIZ010000032">
    <property type="protein sequence ID" value="GAA1422832.1"/>
    <property type="molecule type" value="Genomic_DNA"/>
</dbReference>
<sequence>MNAGRTAASRGRPAFRHPTGARAAGTPGLSPPPRPPGPAASHRHRQTPPTAPSAQPHSTALYVDDAEVFITFLTWTAHLLQARKVPAASLVTGLDILAEQLHDFPRALRILTAGRSALHDNVAAPRRRGRRRLTATGHPNRLRRMMGGLSRAGLLAARALPDTLIMGDERHPSRPCRCRRRGRRPARGTCTRR</sequence>
<keyword evidence="3" id="KW-1185">Reference proteome</keyword>
<accession>A0ABP4JIX9</accession>
<dbReference type="Proteomes" id="UP001500973">
    <property type="component" value="Unassembled WGS sequence"/>
</dbReference>
<proteinExistence type="predicted"/>
<gene>
    <name evidence="2" type="ORF">GCM10009601_24950</name>
</gene>
<evidence type="ECO:0000313" key="2">
    <source>
        <dbReference type="EMBL" id="GAA1422832.1"/>
    </source>
</evidence>
<comment type="caution">
    <text evidence="2">The sequence shown here is derived from an EMBL/GenBank/DDBJ whole genome shotgun (WGS) entry which is preliminary data.</text>
</comment>
<feature type="compositionally biased region" description="Pro residues" evidence="1">
    <location>
        <begin position="29"/>
        <end position="38"/>
    </location>
</feature>
<protein>
    <submittedName>
        <fullName evidence="2">Uncharacterized protein</fullName>
    </submittedName>
</protein>
<evidence type="ECO:0000256" key="1">
    <source>
        <dbReference type="SAM" id="MobiDB-lite"/>
    </source>
</evidence>
<organism evidence="2 3">
    <name type="scientific">Streptomyces thermospinosisporus</name>
    <dbReference type="NCBI Taxonomy" id="161482"/>
    <lineage>
        <taxon>Bacteria</taxon>
        <taxon>Bacillati</taxon>
        <taxon>Actinomycetota</taxon>
        <taxon>Actinomycetes</taxon>
        <taxon>Kitasatosporales</taxon>
        <taxon>Streptomycetaceae</taxon>
        <taxon>Streptomyces</taxon>
    </lineage>
</organism>
<evidence type="ECO:0000313" key="3">
    <source>
        <dbReference type="Proteomes" id="UP001500973"/>
    </source>
</evidence>
<name>A0ABP4JIX9_9ACTN</name>
<reference evidence="3" key="1">
    <citation type="journal article" date="2019" name="Int. J. Syst. Evol. Microbiol.">
        <title>The Global Catalogue of Microorganisms (GCM) 10K type strain sequencing project: providing services to taxonomists for standard genome sequencing and annotation.</title>
        <authorList>
            <consortium name="The Broad Institute Genomics Platform"/>
            <consortium name="The Broad Institute Genome Sequencing Center for Infectious Disease"/>
            <person name="Wu L."/>
            <person name="Ma J."/>
        </authorList>
    </citation>
    <scope>NUCLEOTIDE SEQUENCE [LARGE SCALE GENOMIC DNA]</scope>
    <source>
        <strain evidence="3">JCM 11756</strain>
    </source>
</reference>
<feature type="region of interest" description="Disordered" evidence="1">
    <location>
        <begin position="1"/>
        <end position="57"/>
    </location>
</feature>